<gene>
    <name evidence="3" type="ORF">CLV49_0905</name>
</gene>
<sequence>MERMGSLNYDGHLYDFEDRFLAHVQVVLAQKMRRRESFLLSWTAPAHEEAWGRVSIWISPSADVSFRYSGSKSAALNSEWLERMMSATHSTRGLDLDTQKEPPAGSPAHS</sequence>
<name>A0A2P8GTJ6_9MICO</name>
<feature type="region of interest" description="Disordered" evidence="1">
    <location>
        <begin position="90"/>
        <end position="110"/>
    </location>
</feature>
<feature type="domain" description="DUF7882" evidence="2">
    <location>
        <begin position="4"/>
        <end position="97"/>
    </location>
</feature>
<evidence type="ECO:0000256" key="1">
    <source>
        <dbReference type="SAM" id="MobiDB-lite"/>
    </source>
</evidence>
<accession>A0A2P8GTJ6</accession>
<dbReference type="AlphaFoldDB" id="A0A2P8GTJ6"/>
<dbReference type="InterPro" id="IPR057204">
    <property type="entry name" value="DUF7882"/>
</dbReference>
<dbReference type="EMBL" id="PYAU01000001">
    <property type="protein sequence ID" value="PSL37298.1"/>
    <property type="molecule type" value="Genomic_DNA"/>
</dbReference>
<comment type="caution">
    <text evidence="3">The sequence shown here is derived from an EMBL/GenBank/DDBJ whole genome shotgun (WGS) entry which is preliminary data.</text>
</comment>
<dbReference type="Pfam" id="PF25355">
    <property type="entry name" value="DUF7882"/>
    <property type="match status" value="1"/>
</dbReference>
<evidence type="ECO:0000313" key="3">
    <source>
        <dbReference type="EMBL" id="PSL37298.1"/>
    </source>
</evidence>
<dbReference type="Proteomes" id="UP000241203">
    <property type="component" value="Unassembled WGS sequence"/>
</dbReference>
<organism evidence="3 4">
    <name type="scientific">Labedella gwakjiensis</name>
    <dbReference type="NCBI Taxonomy" id="390269"/>
    <lineage>
        <taxon>Bacteria</taxon>
        <taxon>Bacillati</taxon>
        <taxon>Actinomycetota</taxon>
        <taxon>Actinomycetes</taxon>
        <taxon>Micrococcales</taxon>
        <taxon>Microbacteriaceae</taxon>
        <taxon>Labedella</taxon>
    </lineage>
</organism>
<reference evidence="3 4" key="1">
    <citation type="submission" date="2018-03" db="EMBL/GenBank/DDBJ databases">
        <title>Genomic Encyclopedia of Archaeal and Bacterial Type Strains, Phase II (KMG-II): from individual species to whole genera.</title>
        <authorList>
            <person name="Goeker M."/>
        </authorList>
    </citation>
    <scope>NUCLEOTIDE SEQUENCE [LARGE SCALE GENOMIC DNA]</scope>
    <source>
        <strain evidence="3 4">DSM 21548</strain>
    </source>
</reference>
<proteinExistence type="predicted"/>
<evidence type="ECO:0000259" key="2">
    <source>
        <dbReference type="Pfam" id="PF25355"/>
    </source>
</evidence>
<evidence type="ECO:0000313" key="4">
    <source>
        <dbReference type="Proteomes" id="UP000241203"/>
    </source>
</evidence>
<protein>
    <recommendedName>
        <fullName evidence="2">DUF7882 domain-containing protein</fullName>
    </recommendedName>
</protein>